<gene>
    <name evidence="2" type="ORF">FEM48_ZijujUnG0052500</name>
</gene>
<evidence type="ECO:0000256" key="1">
    <source>
        <dbReference type="SAM" id="MobiDB-lite"/>
    </source>
</evidence>
<dbReference type="EMBL" id="JAEACU010000221">
    <property type="protein sequence ID" value="KAH7511072.1"/>
    <property type="molecule type" value="Genomic_DNA"/>
</dbReference>
<evidence type="ECO:0000313" key="2">
    <source>
        <dbReference type="EMBL" id="KAH7511072.1"/>
    </source>
</evidence>
<dbReference type="InterPro" id="IPR046349">
    <property type="entry name" value="C1-like_sf"/>
</dbReference>
<feature type="compositionally biased region" description="Acidic residues" evidence="1">
    <location>
        <begin position="61"/>
        <end position="80"/>
    </location>
</feature>
<comment type="caution">
    <text evidence="2">The sequence shown here is derived from an EMBL/GenBank/DDBJ whole genome shotgun (WGS) entry which is preliminary data.</text>
</comment>
<sequence length="219" mass="25813">MEEMVKGWPEKVKLESDTKHELVVKDTKEQKLMIHFVDTKIYLYRSTCEPSKQAIEREGEREDDGTDDTGSDENGPDDVDRDIQRHLGIVRWPDSEQGSTIDHRHRWGRCLSIHQREVEVVDEQLEEMMKEWPEKLNHKLHCEHELLLTRRDAYNCDGCEETGYTWSYNCNTWVFDLHPKCALKNNEETNNDPTDKPVFIACIHSMYSSMIEILGKKKF</sequence>
<protein>
    <recommendedName>
        <fullName evidence="4">DC1 domain-containing protein</fullName>
    </recommendedName>
</protein>
<evidence type="ECO:0008006" key="4">
    <source>
        <dbReference type="Google" id="ProtNLM"/>
    </source>
</evidence>
<dbReference type="Proteomes" id="UP000813462">
    <property type="component" value="Unassembled WGS sequence"/>
</dbReference>
<dbReference type="SUPFAM" id="SSF57889">
    <property type="entry name" value="Cysteine-rich domain"/>
    <property type="match status" value="1"/>
</dbReference>
<reference evidence="2" key="1">
    <citation type="journal article" date="2021" name="Front. Plant Sci.">
        <title>Chromosome-Scale Genome Assembly for Chinese Sour Jujube and Insights Into Its Genome Evolution and Domestication Signature.</title>
        <authorList>
            <person name="Shen L.-Y."/>
            <person name="Luo H."/>
            <person name="Wang X.-L."/>
            <person name="Wang X.-M."/>
            <person name="Qiu X.-J."/>
            <person name="Liu H."/>
            <person name="Zhou S.-S."/>
            <person name="Jia K.-H."/>
            <person name="Nie S."/>
            <person name="Bao Y.-T."/>
            <person name="Zhang R.-G."/>
            <person name="Yun Q.-Z."/>
            <person name="Chai Y.-H."/>
            <person name="Lu J.-Y."/>
            <person name="Li Y."/>
            <person name="Zhao S.-W."/>
            <person name="Mao J.-F."/>
            <person name="Jia S.-G."/>
            <person name="Mao Y.-M."/>
        </authorList>
    </citation>
    <scope>NUCLEOTIDE SEQUENCE</scope>
    <source>
        <strain evidence="2">AT0</strain>
        <tissue evidence="2">Leaf</tissue>
    </source>
</reference>
<name>A0A978U963_ZIZJJ</name>
<feature type="region of interest" description="Disordered" evidence="1">
    <location>
        <begin position="52"/>
        <end position="82"/>
    </location>
</feature>
<evidence type="ECO:0000313" key="3">
    <source>
        <dbReference type="Proteomes" id="UP000813462"/>
    </source>
</evidence>
<accession>A0A978U963</accession>
<proteinExistence type="predicted"/>
<organism evidence="2 3">
    <name type="scientific">Ziziphus jujuba var. spinosa</name>
    <dbReference type="NCBI Taxonomy" id="714518"/>
    <lineage>
        <taxon>Eukaryota</taxon>
        <taxon>Viridiplantae</taxon>
        <taxon>Streptophyta</taxon>
        <taxon>Embryophyta</taxon>
        <taxon>Tracheophyta</taxon>
        <taxon>Spermatophyta</taxon>
        <taxon>Magnoliopsida</taxon>
        <taxon>eudicotyledons</taxon>
        <taxon>Gunneridae</taxon>
        <taxon>Pentapetalae</taxon>
        <taxon>rosids</taxon>
        <taxon>fabids</taxon>
        <taxon>Rosales</taxon>
        <taxon>Rhamnaceae</taxon>
        <taxon>Paliureae</taxon>
        <taxon>Ziziphus</taxon>
    </lineage>
</organism>
<dbReference type="AlphaFoldDB" id="A0A978U963"/>